<dbReference type="InterPro" id="IPR008966">
    <property type="entry name" value="Adhesion_dom_sf"/>
</dbReference>
<gene>
    <name evidence="3" type="ORF">AYY18_12420</name>
</gene>
<sequence length="163" mass="17985">MIQSCLTRAGCAALLCLPLTVSGVSYTYLDVYVRGEINSAPCKINQGKNILVDFKDVVTTRIENDNYSEKLDYRIECQDNRPRGIKMYISGTPSSLDARFLSTSVGDLAVKFQADNTLMELGKSINIQSQAQPEIRVILAKKSGVKLPSGDFNANATIHIEYE</sequence>
<dbReference type="InterPro" id="IPR050263">
    <property type="entry name" value="Bact_Fimbrial_Adh_Pro"/>
</dbReference>
<dbReference type="OrthoDB" id="6463223at2"/>
<feature type="chain" id="PRO_5008609159" evidence="1">
    <location>
        <begin position="28"/>
        <end position="163"/>
    </location>
</feature>
<dbReference type="RefSeq" id="WP_067406708.1">
    <property type="nucleotide sequence ID" value="NZ_LZEY01000061.1"/>
</dbReference>
<dbReference type="SUPFAM" id="SSF49401">
    <property type="entry name" value="Bacterial adhesins"/>
    <property type="match status" value="1"/>
</dbReference>
<evidence type="ECO:0000256" key="1">
    <source>
        <dbReference type="SAM" id="SignalP"/>
    </source>
</evidence>
<proteinExistence type="predicted"/>
<dbReference type="GO" id="GO:0009289">
    <property type="term" value="C:pilus"/>
    <property type="evidence" value="ECO:0007669"/>
    <property type="project" value="InterPro"/>
</dbReference>
<dbReference type="AlphaFoldDB" id="A0A1B8GZC8"/>
<feature type="signal peptide" evidence="1">
    <location>
        <begin position="1"/>
        <end position="27"/>
    </location>
</feature>
<dbReference type="Pfam" id="PF00419">
    <property type="entry name" value="Fimbrial"/>
    <property type="match status" value="1"/>
</dbReference>
<protein>
    <submittedName>
        <fullName evidence="3">MrfF</fullName>
    </submittedName>
</protein>
<dbReference type="Gene3D" id="2.60.40.1090">
    <property type="entry name" value="Fimbrial-type adhesion domain"/>
    <property type="match status" value="1"/>
</dbReference>
<keyword evidence="1" id="KW-0732">Signal</keyword>
<comment type="caution">
    <text evidence="3">The sequence shown here is derived from an EMBL/GenBank/DDBJ whole genome shotgun (WGS) entry which is preliminary data.</text>
</comment>
<dbReference type="GO" id="GO:0043709">
    <property type="term" value="P:cell adhesion involved in single-species biofilm formation"/>
    <property type="evidence" value="ECO:0007669"/>
    <property type="project" value="TreeGrafter"/>
</dbReference>
<accession>A0A1B8GZC8</accession>
<dbReference type="PANTHER" id="PTHR33420:SF26">
    <property type="entry name" value="FIMBRIAL SUBUNIT"/>
    <property type="match status" value="1"/>
</dbReference>
<evidence type="ECO:0000313" key="4">
    <source>
        <dbReference type="Proteomes" id="UP000092377"/>
    </source>
</evidence>
<dbReference type="EMBL" id="LZEY01000061">
    <property type="protein sequence ID" value="OBU02185.1"/>
    <property type="molecule type" value="Genomic_DNA"/>
</dbReference>
<feature type="domain" description="Fimbrial-type adhesion" evidence="2">
    <location>
        <begin position="33"/>
        <end position="162"/>
    </location>
</feature>
<name>A0A1B8GZC8_9GAMM</name>
<dbReference type="Proteomes" id="UP000092377">
    <property type="component" value="Unassembled WGS sequence"/>
</dbReference>
<keyword evidence="4" id="KW-1185">Reference proteome</keyword>
<evidence type="ECO:0000259" key="2">
    <source>
        <dbReference type="Pfam" id="PF00419"/>
    </source>
</evidence>
<reference evidence="4" key="1">
    <citation type="submission" date="2016-06" db="EMBL/GenBank/DDBJ databases">
        <authorList>
            <person name="Butler K."/>
        </authorList>
    </citation>
    <scope>NUCLEOTIDE SEQUENCE [LARGE SCALE GENOMIC DNA]</scope>
    <source>
        <strain evidence="4">GCSL-Mp20</strain>
    </source>
</reference>
<organism evidence="3 4">
    <name type="scientific">Morganella psychrotolerans</name>
    <dbReference type="NCBI Taxonomy" id="368603"/>
    <lineage>
        <taxon>Bacteria</taxon>
        <taxon>Pseudomonadati</taxon>
        <taxon>Pseudomonadota</taxon>
        <taxon>Gammaproteobacteria</taxon>
        <taxon>Enterobacterales</taxon>
        <taxon>Morganellaceae</taxon>
        <taxon>Morganella</taxon>
    </lineage>
</organism>
<evidence type="ECO:0000313" key="3">
    <source>
        <dbReference type="EMBL" id="OBU02185.1"/>
    </source>
</evidence>
<dbReference type="PANTHER" id="PTHR33420">
    <property type="entry name" value="FIMBRIAL SUBUNIT ELFA-RELATED"/>
    <property type="match status" value="1"/>
</dbReference>
<dbReference type="InterPro" id="IPR036937">
    <property type="entry name" value="Adhesion_dom_fimbrial_sf"/>
</dbReference>
<dbReference type="InterPro" id="IPR000259">
    <property type="entry name" value="Adhesion_dom_fimbrial"/>
</dbReference>